<proteinExistence type="predicted"/>
<evidence type="ECO:0000313" key="2">
    <source>
        <dbReference type="Proteomes" id="UP000830671"/>
    </source>
</evidence>
<dbReference type="Proteomes" id="UP000830671">
    <property type="component" value="Chromosome 7"/>
</dbReference>
<dbReference type="GeneID" id="73347222"/>
<organism evidence="1 2">
    <name type="scientific">Colletotrichum lupini</name>
    <dbReference type="NCBI Taxonomy" id="145971"/>
    <lineage>
        <taxon>Eukaryota</taxon>
        <taxon>Fungi</taxon>
        <taxon>Dikarya</taxon>
        <taxon>Ascomycota</taxon>
        <taxon>Pezizomycotina</taxon>
        <taxon>Sordariomycetes</taxon>
        <taxon>Hypocreomycetidae</taxon>
        <taxon>Glomerellales</taxon>
        <taxon>Glomerellaceae</taxon>
        <taxon>Colletotrichum</taxon>
        <taxon>Colletotrichum acutatum species complex</taxon>
    </lineage>
</organism>
<protein>
    <submittedName>
        <fullName evidence="1">Uncharacterized protein</fullName>
    </submittedName>
</protein>
<name>A0A9Q8T2D2_9PEZI</name>
<evidence type="ECO:0000313" key="1">
    <source>
        <dbReference type="EMBL" id="UQC87750.1"/>
    </source>
</evidence>
<gene>
    <name evidence="1" type="ORF">CLUP02_13269</name>
</gene>
<dbReference type="EMBL" id="CP019479">
    <property type="protein sequence ID" value="UQC87750.1"/>
    <property type="molecule type" value="Genomic_DNA"/>
</dbReference>
<keyword evidence="2" id="KW-1185">Reference proteome</keyword>
<accession>A0A9Q8T2D2</accession>
<dbReference type="AlphaFoldDB" id="A0A9Q8T2D2"/>
<reference evidence="1" key="1">
    <citation type="journal article" date="2021" name="Mol. Plant Microbe Interact.">
        <title>Complete Genome Sequence of the Plant-Pathogenic Fungus Colletotrichum lupini.</title>
        <authorList>
            <person name="Baroncelli R."/>
            <person name="Pensec F."/>
            <person name="Da Lio D."/>
            <person name="Boufleur T."/>
            <person name="Vicente I."/>
            <person name="Sarrocco S."/>
            <person name="Picot A."/>
            <person name="Baraldi E."/>
            <person name="Sukno S."/>
            <person name="Thon M."/>
            <person name="Le Floch G."/>
        </authorList>
    </citation>
    <scope>NUCLEOTIDE SEQUENCE</scope>
    <source>
        <strain evidence="1">IMI 504893</strain>
    </source>
</reference>
<dbReference type="KEGG" id="clup:CLUP02_13269"/>
<dbReference type="RefSeq" id="XP_049149358.1">
    <property type="nucleotide sequence ID" value="XM_049292212.1"/>
</dbReference>
<sequence length="35" mass="3760">MPRNPDTDPASDASHVMMTGAETAAVARLHIRRAL</sequence>